<dbReference type="CDD" id="cd14798">
    <property type="entry name" value="RX-CC_like"/>
    <property type="match status" value="1"/>
</dbReference>
<dbReference type="InterPro" id="IPR041118">
    <property type="entry name" value="Rx_N"/>
</dbReference>
<dbReference type="SUPFAM" id="SSF52540">
    <property type="entry name" value="P-loop containing nucleoside triphosphate hydrolases"/>
    <property type="match status" value="1"/>
</dbReference>
<dbReference type="InterPro" id="IPR058922">
    <property type="entry name" value="WHD_DRP"/>
</dbReference>
<keyword evidence="9" id="KW-1185">Reference proteome</keyword>
<dbReference type="EMBL" id="JBEDUW010000004">
    <property type="protein sequence ID" value="KAK9931158.1"/>
    <property type="molecule type" value="Genomic_DNA"/>
</dbReference>
<dbReference type="GO" id="GO:0043531">
    <property type="term" value="F:ADP binding"/>
    <property type="evidence" value="ECO:0007669"/>
    <property type="project" value="InterPro"/>
</dbReference>
<dbReference type="InterPro" id="IPR027417">
    <property type="entry name" value="P-loop_NTPase"/>
</dbReference>
<reference evidence="8 9" key="1">
    <citation type="journal article" date="2023" name="G3 (Bethesda)">
        <title>A chromosome-length genome assembly and annotation of blackberry (Rubus argutus, cv. 'Hillquist').</title>
        <authorList>
            <person name="Bruna T."/>
            <person name="Aryal R."/>
            <person name="Dudchenko O."/>
            <person name="Sargent D.J."/>
            <person name="Mead D."/>
            <person name="Buti M."/>
            <person name="Cavallini A."/>
            <person name="Hytonen T."/>
            <person name="Andres J."/>
            <person name="Pham M."/>
            <person name="Weisz D."/>
            <person name="Mascagni F."/>
            <person name="Usai G."/>
            <person name="Natali L."/>
            <person name="Bassil N."/>
            <person name="Fernandez G.E."/>
            <person name="Lomsadze A."/>
            <person name="Armour M."/>
            <person name="Olukolu B."/>
            <person name="Poorten T."/>
            <person name="Britton C."/>
            <person name="Davik J."/>
            <person name="Ashrafi H."/>
            <person name="Aiden E.L."/>
            <person name="Borodovsky M."/>
            <person name="Worthington M."/>
        </authorList>
    </citation>
    <scope>NUCLEOTIDE SEQUENCE [LARGE SCALE GENOMIC DNA]</scope>
    <source>
        <strain evidence="8">PI 553951</strain>
    </source>
</reference>
<dbReference type="GO" id="GO:0098542">
    <property type="term" value="P:defense response to other organism"/>
    <property type="evidence" value="ECO:0007669"/>
    <property type="project" value="TreeGrafter"/>
</dbReference>
<dbReference type="PRINTS" id="PR00364">
    <property type="entry name" value="DISEASERSIST"/>
</dbReference>
<dbReference type="Gene3D" id="1.10.10.10">
    <property type="entry name" value="Winged helix-like DNA-binding domain superfamily/Winged helix DNA-binding domain"/>
    <property type="match status" value="1"/>
</dbReference>
<dbReference type="Gene3D" id="1.20.5.4130">
    <property type="match status" value="1"/>
</dbReference>
<evidence type="ECO:0000313" key="8">
    <source>
        <dbReference type="EMBL" id="KAK9931158.1"/>
    </source>
</evidence>
<feature type="domain" description="NB-ARC" evidence="4">
    <location>
        <begin position="179"/>
        <end position="348"/>
    </location>
</feature>
<name>A0AAW1X482_RUBAR</name>
<feature type="domain" description="Disease resistance protein winged helix" evidence="6">
    <location>
        <begin position="444"/>
        <end position="520"/>
    </location>
</feature>
<keyword evidence="1" id="KW-0677">Repeat</keyword>
<evidence type="ECO:0000256" key="2">
    <source>
        <dbReference type="ARBA" id="ARBA00022741"/>
    </source>
</evidence>
<dbReference type="Pfam" id="PF23598">
    <property type="entry name" value="LRR_14"/>
    <property type="match status" value="1"/>
</dbReference>
<organism evidence="8 9">
    <name type="scientific">Rubus argutus</name>
    <name type="common">Southern blackberry</name>
    <dbReference type="NCBI Taxonomy" id="59490"/>
    <lineage>
        <taxon>Eukaryota</taxon>
        <taxon>Viridiplantae</taxon>
        <taxon>Streptophyta</taxon>
        <taxon>Embryophyta</taxon>
        <taxon>Tracheophyta</taxon>
        <taxon>Spermatophyta</taxon>
        <taxon>Magnoliopsida</taxon>
        <taxon>eudicotyledons</taxon>
        <taxon>Gunneridae</taxon>
        <taxon>Pentapetalae</taxon>
        <taxon>rosids</taxon>
        <taxon>fabids</taxon>
        <taxon>Rosales</taxon>
        <taxon>Rosaceae</taxon>
        <taxon>Rosoideae</taxon>
        <taxon>Rosoideae incertae sedis</taxon>
        <taxon>Rubus</taxon>
    </lineage>
</organism>
<dbReference type="InterPro" id="IPR032675">
    <property type="entry name" value="LRR_dom_sf"/>
</dbReference>
<dbReference type="PANTHER" id="PTHR23155">
    <property type="entry name" value="DISEASE RESISTANCE PROTEIN RP"/>
    <property type="match status" value="1"/>
</dbReference>
<dbReference type="FunFam" id="1.10.10.10:FF:000322">
    <property type="entry name" value="Probable disease resistance protein At1g63360"/>
    <property type="match status" value="1"/>
</dbReference>
<comment type="caution">
    <text evidence="8">The sequence shown here is derived from an EMBL/GenBank/DDBJ whole genome shotgun (WGS) entry which is preliminary data.</text>
</comment>
<keyword evidence="3" id="KW-0611">Plant defense</keyword>
<sequence>MAEAVVSFVVERVGDLIIQQGRSLAGVGDQVRRAHTDLRIIKAFLKDADAKRRDNETIRIFVAETRDAAYDLEDVIETFVLKVESKRKGGIKSVLIRLGCIFNEGVHLHQIGSEIGHIMSTISDLRTSLQTYDIREIRESGGSSSSMQLNERQQLLRRTYSHVVERNVVGLEGSAYELVIRLTKEEHRNHRVVSIWGMGGLGKTTLAKQVYHHEEVKRHFECFAWVSISQQYQVRDVLETIYVKLISPTKEERKEIARLKDAELPGRLSRLQNEKKCLIVLDDIWKTETWDFLKAAFECDEKTKSRILLTTRNEKVALHADVNGFRYQPPPLNETESWELFEKIAMCGRDDATDKVYMKMKELGKKMLTPCAGLPLAITLLAGLLAKKNTVSDWNTIYENVCVYISRGIGHQEEEHASASWVLALSYDDLPYHLKPCFLYLGHFPEDRDIHVKRLIKLWIAEGFISLTQQRQGLGETMEDVAYNWLSELVERCMVQVGERSLTYETFRSCRMHDLMRDLCLLKAEEENFLMVVNFSHKNEAMHPISSSNISNASPMGKIRRLAIYLDEKADQFVPPRDEAGGGHLRSLLYFGPNDNYWTAKRKELIIPSMFKDFKLLRVLKIEGVELQQEEDLELPSAIGNMVHLRFLSLRRSRIKSFPRFLGNLICLQTLDFRVQNDEIVIPNVIWKMNRLRHLYLPWDYRASGKLQLYTLGDLQTLNSVSSECCDLNDVAKLRNLRKLRIRLESRSWKNLEKILEDAGSVLNGIRSLWLWNKMESGAEEVMQQIVAMCGQIYKLTLVGPTLELPKEFHSYSNLTRLILYKCGLKDDQMAKLEKLPNLKILDLDDGSLGENTKLLVFSNGSFPRLQFLTLDSLEVTEWRVEEGAMPSLCQLLINNCRGLSRVPDGVRHVTTLKEVRIGGMRREFCSKVEVGGEDFHKIQHVPSLVIRNPIDD</sequence>
<dbReference type="Gene3D" id="1.10.8.430">
    <property type="entry name" value="Helical domain of apoptotic protease-activating factors"/>
    <property type="match status" value="1"/>
</dbReference>
<dbReference type="InterPro" id="IPR055414">
    <property type="entry name" value="LRR_R13L4/SHOC2-like"/>
</dbReference>
<dbReference type="InterPro" id="IPR002182">
    <property type="entry name" value="NB-ARC"/>
</dbReference>
<dbReference type="Pfam" id="PF23559">
    <property type="entry name" value="WHD_DRP"/>
    <property type="match status" value="1"/>
</dbReference>
<dbReference type="InterPro" id="IPR044974">
    <property type="entry name" value="Disease_R_plants"/>
</dbReference>
<dbReference type="InterPro" id="IPR038005">
    <property type="entry name" value="RX-like_CC"/>
</dbReference>
<proteinExistence type="predicted"/>
<accession>A0AAW1X482</accession>
<dbReference type="SUPFAM" id="SSF52058">
    <property type="entry name" value="L domain-like"/>
    <property type="match status" value="1"/>
</dbReference>
<evidence type="ECO:0000313" key="9">
    <source>
        <dbReference type="Proteomes" id="UP001457282"/>
    </source>
</evidence>
<dbReference type="Pfam" id="PF00931">
    <property type="entry name" value="NB-ARC"/>
    <property type="match status" value="1"/>
</dbReference>
<evidence type="ECO:0000256" key="1">
    <source>
        <dbReference type="ARBA" id="ARBA00022737"/>
    </source>
</evidence>
<dbReference type="Proteomes" id="UP001457282">
    <property type="component" value="Unassembled WGS sequence"/>
</dbReference>
<keyword evidence="2" id="KW-0547">Nucleotide-binding</keyword>
<evidence type="ECO:0000259" key="6">
    <source>
        <dbReference type="Pfam" id="PF23559"/>
    </source>
</evidence>
<dbReference type="InterPro" id="IPR036388">
    <property type="entry name" value="WH-like_DNA-bd_sf"/>
</dbReference>
<evidence type="ECO:0000259" key="4">
    <source>
        <dbReference type="Pfam" id="PF00931"/>
    </source>
</evidence>
<dbReference type="Pfam" id="PF18052">
    <property type="entry name" value="Rx_N"/>
    <property type="match status" value="1"/>
</dbReference>
<gene>
    <name evidence="8" type="ORF">M0R45_018450</name>
</gene>
<evidence type="ECO:0000256" key="3">
    <source>
        <dbReference type="ARBA" id="ARBA00022821"/>
    </source>
</evidence>
<dbReference type="AlphaFoldDB" id="A0AAW1X482"/>
<dbReference type="FunFam" id="3.40.50.300:FF:001091">
    <property type="entry name" value="Probable disease resistance protein At1g61300"/>
    <property type="match status" value="1"/>
</dbReference>
<dbReference type="InterPro" id="IPR042197">
    <property type="entry name" value="Apaf_helical"/>
</dbReference>
<dbReference type="Gene3D" id="3.40.50.300">
    <property type="entry name" value="P-loop containing nucleotide triphosphate hydrolases"/>
    <property type="match status" value="1"/>
</dbReference>
<evidence type="ECO:0000259" key="7">
    <source>
        <dbReference type="Pfam" id="PF23598"/>
    </source>
</evidence>
<dbReference type="PANTHER" id="PTHR23155:SF1185">
    <property type="entry name" value="DISEASE RESISTANCE RPP8-LIKE PROTEIN 3-RELATED"/>
    <property type="match status" value="1"/>
</dbReference>
<dbReference type="Gene3D" id="3.80.10.10">
    <property type="entry name" value="Ribonuclease Inhibitor"/>
    <property type="match status" value="1"/>
</dbReference>
<evidence type="ECO:0000259" key="5">
    <source>
        <dbReference type="Pfam" id="PF18052"/>
    </source>
</evidence>
<feature type="domain" description="Disease resistance R13L4/SHOC-2-like LRR" evidence="7">
    <location>
        <begin position="598"/>
        <end position="919"/>
    </location>
</feature>
<protein>
    <submittedName>
        <fullName evidence="8">Uncharacterized protein</fullName>
    </submittedName>
</protein>
<feature type="domain" description="Disease resistance N-terminal" evidence="5">
    <location>
        <begin position="5"/>
        <end position="88"/>
    </location>
</feature>